<feature type="compositionally biased region" description="Basic and acidic residues" evidence="2">
    <location>
        <begin position="990"/>
        <end position="999"/>
    </location>
</feature>
<reference evidence="3" key="2">
    <citation type="submission" date="2021-10" db="EMBL/GenBank/DDBJ databases">
        <title>Phylogenomics reveals ancestral predisposition of the termite-cultivated fungus Termitomyces towards a domesticated lifestyle.</title>
        <authorList>
            <person name="Auxier B."/>
            <person name="Grum-Grzhimaylo A."/>
            <person name="Cardenas M.E."/>
            <person name="Lodge J.D."/>
            <person name="Laessoe T."/>
            <person name="Pedersen O."/>
            <person name="Smith M.E."/>
            <person name="Kuyper T.W."/>
            <person name="Franco-Molano E.A."/>
            <person name="Baroni T.J."/>
            <person name="Aanen D.K."/>
        </authorList>
    </citation>
    <scope>NUCLEOTIDE SEQUENCE</scope>
    <source>
        <strain evidence="3">D49</strain>
    </source>
</reference>
<gene>
    <name evidence="3" type="ORF">H0H81_001374</name>
</gene>
<feature type="compositionally biased region" description="Polar residues" evidence="2">
    <location>
        <begin position="582"/>
        <end position="601"/>
    </location>
</feature>
<dbReference type="Proteomes" id="UP000717328">
    <property type="component" value="Unassembled WGS sequence"/>
</dbReference>
<proteinExistence type="predicted"/>
<dbReference type="EMBL" id="JABCKI010000623">
    <property type="protein sequence ID" value="KAG5649943.1"/>
    <property type="molecule type" value="Genomic_DNA"/>
</dbReference>
<organism evidence="3 4">
    <name type="scientific">Sphagnurus paluster</name>
    <dbReference type="NCBI Taxonomy" id="117069"/>
    <lineage>
        <taxon>Eukaryota</taxon>
        <taxon>Fungi</taxon>
        <taxon>Dikarya</taxon>
        <taxon>Basidiomycota</taxon>
        <taxon>Agaricomycotina</taxon>
        <taxon>Agaricomycetes</taxon>
        <taxon>Agaricomycetidae</taxon>
        <taxon>Agaricales</taxon>
        <taxon>Tricholomatineae</taxon>
        <taxon>Lyophyllaceae</taxon>
        <taxon>Sphagnurus</taxon>
    </lineage>
</organism>
<feature type="region of interest" description="Disordered" evidence="2">
    <location>
        <begin position="471"/>
        <end position="510"/>
    </location>
</feature>
<feature type="compositionally biased region" description="Low complexity" evidence="2">
    <location>
        <begin position="1174"/>
        <end position="1187"/>
    </location>
</feature>
<feature type="region of interest" description="Disordered" evidence="2">
    <location>
        <begin position="766"/>
        <end position="857"/>
    </location>
</feature>
<comment type="caution">
    <text evidence="3">The sequence shown here is derived from an EMBL/GenBank/DDBJ whole genome shotgun (WGS) entry which is preliminary data.</text>
</comment>
<evidence type="ECO:0000256" key="1">
    <source>
        <dbReference type="SAM" id="Coils"/>
    </source>
</evidence>
<evidence type="ECO:0000256" key="2">
    <source>
        <dbReference type="SAM" id="MobiDB-lite"/>
    </source>
</evidence>
<feature type="compositionally biased region" description="Pro residues" evidence="2">
    <location>
        <begin position="478"/>
        <end position="491"/>
    </location>
</feature>
<reference evidence="3" key="1">
    <citation type="submission" date="2021-02" db="EMBL/GenBank/DDBJ databases">
        <authorList>
            <person name="Nieuwenhuis M."/>
            <person name="Van De Peppel L.J.J."/>
        </authorList>
    </citation>
    <scope>NUCLEOTIDE SEQUENCE</scope>
    <source>
        <strain evidence="3">D49</strain>
    </source>
</reference>
<evidence type="ECO:0000313" key="4">
    <source>
        <dbReference type="Proteomes" id="UP000717328"/>
    </source>
</evidence>
<accession>A0A9P7GH53</accession>
<name>A0A9P7GH53_9AGAR</name>
<feature type="region of interest" description="Disordered" evidence="2">
    <location>
        <begin position="966"/>
        <end position="999"/>
    </location>
</feature>
<dbReference type="AlphaFoldDB" id="A0A9P7GH53"/>
<feature type="region of interest" description="Disordered" evidence="2">
    <location>
        <begin position="527"/>
        <end position="717"/>
    </location>
</feature>
<feature type="compositionally biased region" description="Low complexity" evidence="2">
    <location>
        <begin position="1059"/>
        <end position="1069"/>
    </location>
</feature>
<sequence>MLESLRLLDEAYSSSLKLQRHSLDAANAHERAVHLERENKLLRSELAALRAHPHPDAGSNTQNGALQLQQLTLSLRRLSDKLTLAEDALHERTVQLAHATGEAARAKLAEEGAYELSARTRGREEAGKLRELALEGKVRASEEAVKMSDLVLNEYADLVRAMDIKAGIRGDKFHSSSATLVGGNGDAALLADRLAEGKMGLQRLLSEFSAESEKLHTELLKTQAELAASEAKRDAEHKYTEECRIQLAQAQFELHRLKMDDNAAAKMVSRYMKFSQKSTDTLQSALFTLKTRHAATLETLSAELAHHASQSHIAHQQVDKLRDALDELGGELAKEAFGRRREVAQRIRMLGREEKLSVALERWVLRAEEALQRGETDPRLEKMIESARGLLDETLGGAGEESQGTLARLILAQSAVEALEVELEIETARRIDLERILVLKKSSADEAAVETNVHELYSKPPVQLEDHEHLVHAQTTPKPLPKPPPSPPSPDPASLQTSSSQPPPSDLSKETEQLAFLESQTITQPSPSLVVIDVDGDTSDLSLNDSQEGLCDQSESEPAIAPPANTSSHIHVDNDADVDDTMTATPGETPSLQALPSSFPTQPDPMHTSSSTDSPLPPTEDANATSPLRSPLYGPPHCTLNTASTNPPSMNASAFEDDLPTPEESKPGSSETDDHLPSPDLSFLDRGARDRTTPSEYPVSDVASAPPEPSVCQSRLVEPDMGLEKLNSSTLDEFSGGGVIGEEATLSDTGALLIPPPLIISSEHASSLAPHYDTPPEADNRDTRTGTEPSHPSGHTTSPSTPDVGLIGPDIEAAASSVQPQTEISPIPDAQDPAISKPTDEPTQRPPSPAASSLLPILTSPPLTFSKPAYLDIPKPPPHPLLSELAETQHRYDVLQRAFRDCHLALESLSIPSAGGGAAPPDVLRTALQRLNDYTEDARVELEIRIADEALVARGYETLLSVPGALPSPSPSSYSSHSSASQASPYPLSVHDDLDDHGPTRADIEQQIQAFVSGTDPGVAKALRGLTRKLEDVQHDIAALKRAVHEEATAPPLPPPSAPATTGTNAAGGWASWIRSPASPASHPASSSERPTFGNVMTTPRLRHSPSLNFGSVRRPGVELSAGSDPFASLGLRVPMPSYSSTSVGYAPPLLPQQEPRTRTVSTMYMLGLGGRRPSGPLGRVAPSSSPTPSPRKSTIAASMPMGLGLGGGIRGKVQQGDGETDTDAGDSDEDDTDVE</sequence>
<feature type="compositionally biased region" description="Acidic residues" evidence="2">
    <location>
        <begin position="1219"/>
        <end position="1236"/>
    </location>
</feature>
<feature type="compositionally biased region" description="Low complexity" evidence="2">
    <location>
        <begin position="971"/>
        <end position="987"/>
    </location>
</feature>
<feature type="coiled-coil region" evidence="1">
    <location>
        <begin position="18"/>
        <end position="88"/>
    </location>
</feature>
<protein>
    <submittedName>
        <fullName evidence="3">Uncharacterized protein</fullName>
    </submittedName>
</protein>
<dbReference type="OrthoDB" id="2592022at2759"/>
<feature type="region of interest" description="Disordered" evidence="2">
    <location>
        <begin position="1170"/>
        <end position="1236"/>
    </location>
</feature>
<evidence type="ECO:0000313" key="3">
    <source>
        <dbReference type="EMBL" id="KAG5649943.1"/>
    </source>
</evidence>
<feature type="region of interest" description="Disordered" evidence="2">
    <location>
        <begin position="1046"/>
        <end position="1113"/>
    </location>
</feature>
<feature type="compositionally biased region" description="Low complexity" evidence="2">
    <location>
        <begin position="1076"/>
        <end position="1088"/>
    </location>
</feature>
<feature type="compositionally biased region" description="Low complexity" evidence="2">
    <location>
        <begin position="787"/>
        <end position="802"/>
    </location>
</feature>
<keyword evidence="4" id="KW-1185">Reference proteome</keyword>
<keyword evidence="1" id="KW-0175">Coiled coil</keyword>
<feature type="compositionally biased region" description="Polar residues" evidence="2">
    <location>
        <begin position="639"/>
        <end position="652"/>
    </location>
</feature>